<feature type="transmembrane region" description="Helical" evidence="8">
    <location>
        <begin position="609"/>
        <end position="629"/>
    </location>
</feature>
<keyword evidence="4 8" id="KW-1133">Transmembrane helix</keyword>
<feature type="transmembrane region" description="Helical" evidence="8">
    <location>
        <begin position="306"/>
        <end position="327"/>
    </location>
</feature>
<keyword evidence="6" id="KW-0675">Receptor</keyword>
<evidence type="ECO:0000256" key="1">
    <source>
        <dbReference type="ARBA" id="ARBA00004651"/>
    </source>
</evidence>
<evidence type="ECO:0000256" key="5">
    <source>
        <dbReference type="ARBA" id="ARBA00023136"/>
    </source>
</evidence>
<keyword evidence="3 8" id="KW-0812">Transmembrane</keyword>
<feature type="transmembrane region" description="Helical" evidence="8">
    <location>
        <begin position="569"/>
        <end position="589"/>
    </location>
</feature>
<accession>A0A8J2K9F4</accession>
<evidence type="ECO:0000313" key="10">
    <source>
        <dbReference type="Proteomes" id="UP000708208"/>
    </source>
</evidence>
<name>A0A8J2K9F4_9HEXA</name>
<dbReference type="Proteomes" id="UP000708208">
    <property type="component" value="Unassembled WGS sequence"/>
</dbReference>
<evidence type="ECO:0000256" key="2">
    <source>
        <dbReference type="ARBA" id="ARBA00022475"/>
    </source>
</evidence>
<dbReference type="InterPro" id="IPR052192">
    <property type="entry name" value="Insect_Ionotropic_Sensory_Rcpt"/>
</dbReference>
<protein>
    <submittedName>
        <fullName evidence="9">Uncharacterized protein</fullName>
    </submittedName>
</protein>
<gene>
    <name evidence="9" type="ORF">AFUS01_LOCUS20367</name>
</gene>
<keyword evidence="7" id="KW-0325">Glycoprotein</keyword>
<comment type="subcellular location">
    <subcellularLocation>
        <location evidence="1">Cell membrane</location>
        <topology evidence="1">Multi-pass membrane protein</topology>
    </subcellularLocation>
</comment>
<comment type="caution">
    <text evidence="9">The sequence shown here is derived from an EMBL/GenBank/DDBJ whole genome shotgun (WGS) entry which is preliminary data.</text>
</comment>
<dbReference type="EMBL" id="CAJVCH010219986">
    <property type="protein sequence ID" value="CAG7731797.1"/>
    <property type="molecule type" value="Genomic_DNA"/>
</dbReference>
<keyword evidence="2" id="KW-1003">Cell membrane</keyword>
<evidence type="ECO:0000256" key="8">
    <source>
        <dbReference type="SAM" id="Phobius"/>
    </source>
</evidence>
<organism evidence="9 10">
    <name type="scientific">Allacma fusca</name>
    <dbReference type="NCBI Taxonomy" id="39272"/>
    <lineage>
        <taxon>Eukaryota</taxon>
        <taxon>Metazoa</taxon>
        <taxon>Ecdysozoa</taxon>
        <taxon>Arthropoda</taxon>
        <taxon>Hexapoda</taxon>
        <taxon>Collembola</taxon>
        <taxon>Symphypleona</taxon>
        <taxon>Sminthuridae</taxon>
        <taxon>Allacma</taxon>
    </lineage>
</organism>
<dbReference type="OrthoDB" id="5984008at2759"/>
<keyword evidence="10" id="KW-1185">Reference proteome</keyword>
<evidence type="ECO:0000313" key="9">
    <source>
        <dbReference type="EMBL" id="CAG7731797.1"/>
    </source>
</evidence>
<dbReference type="GO" id="GO:0005886">
    <property type="term" value="C:plasma membrane"/>
    <property type="evidence" value="ECO:0007669"/>
    <property type="project" value="UniProtKB-SubCell"/>
</dbReference>
<dbReference type="PANTHER" id="PTHR42643">
    <property type="entry name" value="IONOTROPIC RECEPTOR 20A-RELATED"/>
    <property type="match status" value="1"/>
</dbReference>
<evidence type="ECO:0000256" key="4">
    <source>
        <dbReference type="ARBA" id="ARBA00022989"/>
    </source>
</evidence>
<dbReference type="AlphaFoldDB" id="A0A8J2K9F4"/>
<dbReference type="PANTHER" id="PTHR42643:SF24">
    <property type="entry name" value="IONOTROPIC RECEPTOR 60A"/>
    <property type="match status" value="1"/>
</dbReference>
<evidence type="ECO:0000256" key="7">
    <source>
        <dbReference type="ARBA" id="ARBA00023180"/>
    </source>
</evidence>
<reference evidence="9" key="1">
    <citation type="submission" date="2021-06" db="EMBL/GenBank/DDBJ databases">
        <authorList>
            <person name="Hodson N. C."/>
            <person name="Mongue J. A."/>
            <person name="Jaron S. K."/>
        </authorList>
    </citation>
    <scope>NUCLEOTIDE SEQUENCE</scope>
</reference>
<sequence>MKLRSSVIPVIIWCSNLIPTAFTNQISLKQITFDSITVFNKLETGCTLRLAGNHNLDFISNYENTPLLQFSLKENLKSGIHESSRHSPSCVTTILFILDSVQTRENFDNFLKPHRYRSMYTIVIAKSDTILQIFSEPHIQRLKYVLGICTDTLKIISDISGGKFKFYDKVQEYPSNWKCLQHRQLEIAAFNYPSRIALDSQNKPIECIGLFNILTEELERIYNASIELQVGFETTDEYKNGTLIGFAGEVANYSKDALLTLSQLESRNTQVDFTNCIISSSYVFYTSLPKHKISWRAIFYPFDPQVWMLVLISMVIVVAFFYIKLVIVNGTGSSTNSLFISSRLVMSAVLQQGSIVGPQLGFMVTPLLFYGMVLGTCYNSNLLSFITTLVPEDMPKTFEELSLREDYTINSLFVDGSPEKSLFNSSENPIFRNIGRRMRVSKSTEDCIESIFTGPKTVCMGWNRQIEPVISQNFTLMNNFFPLVVSSSCLDACSQGVLQKASKYLQEFNFVIDSATESGLIRHWMEVSETYLKGPGRQWILSNGSSKILMRLQRDFKSTVNETIHLKHFIPVLIMLTLLLSISLLSFSFEVFPPKVNLKTNLIKLHGWGFSKLEVVRLYVLIYIQYGFVKLNHRNY</sequence>
<evidence type="ECO:0000256" key="6">
    <source>
        <dbReference type="ARBA" id="ARBA00023170"/>
    </source>
</evidence>
<evidence type="ECO:0000256" key="3">
    <source>
        <dbReference type="ARBA" id="ARBA00022692"/>
    </source>
</evidence>
<keyword evidence="5 8" id="KW-0472">Membrane</keyword>
<proteinExistence type="predicted"/>